<reference evidence="3" key="1">
    <citation type="submission" date="2022-06" db="EMBL/GenBank/DDBJ databases">
        <authorList>
            <person name="Lu C.-H."/>
        </authorList>
    </citation>
    <scope>NUCLEOTIDE SEQUENCE</scope>
    <source>
        <strain evidence="3">21MJYT02-11</strain>
    </source>
</reference>
<evidence type="ECO:0000313" key="4">
    <source>
        <dbReference type="Proteomes" id="UP001162811"/>
    </source>
</evidence>
<evidence type="ECO:0000256" key="1">
    <source>
        <dbReference type="ARBA" id="ARBA00004442"/>
    </source>
</evidence>
<evidence type="ECO:0000256" key="2">
    <source>
        <dbReference type="SAM" id="SignalP"/>
    </source>
</evidence>
<dbReference type="SUPFAM" id="SSF56925">
    <property type="entry name" value="OMPA-like"/>
    <property type="match status" value="1"/>
</dbReference>
<proteinExistence type="predicted"/>
<feature type="signal peptide" evidence="2">
    <location>
        <begin position="1"/>
        <end position="26"/>
    </location>
</feature>
<organism evidence="3 4">
    <name type="scientific">Ralstonia soli</name>
    <dbReference type="NCBI Taxonomy" id="2953896"/>
    <lineage>
        <taxon>Bacteria</taxon>
        <taxon>Pseudomonadati</taxon>
        <taxon>Pseudomonadota</taxon>
        <taxon>Betaproteobacteria</taxon>
        <taxon>Burkholderiales</taxon>
        <taxon>Burkholderiaceae</taxon>
        <taxon>Ralstonia</taxon>
    </lineage>
</organism>
<keyword evidence="2" id="KW-0732">Signal</keyword>
<dbReference type="EMBL" id="JAMXHT010000011">
    <property type="protein sequence ID" value="MCO5401410.1"/>
    <property type="molecule type" value="Genomic_DNA"/>
</dbReference>
<comment type="subcellular location">
    <subcellularLocation>
        <location evidence="1">Cell outer membrane</location>
    </subcellularLocation>
</comment>
<dbReference type="PANTHER" id="PTHR36920:SF1">
    <property type="entry name" value="OUTER MEMBRANE PROTEIN W"/>
    <property type="match status" value="1"/>
</dbReference>
<name>A0ABT1ASG0_9RALS</name>
<protein>
    <submittedName>
        <fullName evidence="3">OmpW family protein</fullName>
    </submittedName>
</protein>
<gene>
    <name evidence="3" type="ORF">NG900_24685</name>
</gene>
<keyword evidence="4" id="KW-1185">Reference proteome</keyword>
<dbReference type="RefSeq" id="WP_252684707.1">
    <property type="nucleotide sequence ID" value="NZ_JAMXHT010000011.1"/>
</dbReference>
<dbReference type="InterPro" id="IPR011250">
    <property type="entry name" value="OMP/PagP_B-barrel"/>
</dbReference>
<comment type="caution">
    <text evidence="3">The sequence shown here is derived from an EMBL/GenBank/DDBJ whole genome shotgun (WGS) entry which is preliminary data.</text>
</comment>
<dbReference type="PANTHER" id="PTHR36920">
    <property type="match status" value="1"/>
</dbReference>
<dbReference type="Proteomes" id="UP001162811">
    <property type="component" value="Unassembled WGS sequence"/>
</dbReference>
<feature type="chain" id="PRO_5047371458" evidence="2">
    <location>
        <begin position="27"/>
        <end position="227"/>
    </location>
</feature>
<sequence length="227" mass="24546">MAILRLAAVAAATGILTAGLSQTAFAQSADLAPATGNWMVRLRAVNLTAANKSDPVPALAIPADAIQINNKVLPELDISYFFTPNIAAELILTYPQQQDVTVMQSALGGPTKIGSFRHLPPILTLQYHFTPPSQLPRFKPYVGAGINYTHISNVDLQVPGVGQLDLSRNSFGPALQAGFDYRLTEHLYFNVDLKKTWISADVKMGGQTISKVKVDPWLLGVGLGYRF</sequence>
<accession>A0ABT1ASG0</accession>
<dbReference type="Gene3D" id="2.40.160.20">
    <property type="match status" value="1"/>
</dbReference>
<dbReference type="InterPro" id="IPR005618">
    <property type="entry name" value="OMPW"/>
</dbReference>
<dbReference type="Pfam" id="PF03922">
    <property type="entry name" value="OmpW"/>
    <property type="match status" value="1"/>
</dbReference>
<reference evidence="3" key="2">
    <citation type="journal article" date="2023" name="Front. Microbiol.">
        <title>Ralstonia chuxiongensis sp. nov., Ralstonia mojiangensis sp. nov., and Ralstonia soli sp. nov., isolated from tobacco fields, are three novel species in the family Burkholderiaceae.</title>
        <authorList>
            <person name="Lu C.H."/>
            <person name="Zhang Y.Y."/>
            <person name="Jiang N."/>
            <person name="Chen W."/>
            <person name="Shao X."/>
            <person name="Zhao Z.M."/>
            <person name="Lu W.L."/>
            <person name="Hu X."/>
            <person name="Xi Y.X."/>
            <person name="Zou S.Y."/>
            <person name="Wei Q.J."/>
            <person name="Lin Z.L."/>
            <person name="Gong L."/>
            <person name="Gai X.T."/>
            <person name="Zhang L.Q."/>
            <person name="Li J.Y."/>
            <person name="Jin Y."/>
            <person name="Xia Z.Y."/>
        </authorList>
    </citation>
    <scope>NUCLEOTIDE SEQUENCE</scope>
    <source>
        <strain evidence="3">21MJYT02-11</strain>
    </source>
</reference>
<evidence type="ECO:0000313" key="3">
    <source>
        <dbReference type="EMBL" id="MCO5401410.1"/>
    </source>
</evidence>